<reference evidence="1 2" key="2">
    <citation type="submission" date="2007-04" db="EMBL/GenBank/DDBJ databases">
        <title>Draft genome sequence of Eubacterium ventriosum (ATCC 27560).</title>
        <authorList>
            <person name="Sudarsanam P."/>
            <person name="Ley R."/>
            <person name="Guruge J."/>
            <person name="Turnbaugh P.J."/>
            <person name="Mahowald M."/>
            <person name="Liep D."/>
            <person name="Gordon J."/>
        </authorList>
    </citation>
    <scope>NUCLEOTIDE SEQUENCE [LARGE SCALE GENOMIC DNA]</scope>
    <source>
        <strain evidence="1 2">ATCC 27560</strain>
    </source>
</reference>
<dbReference type="EMBL" id="AAVL02000033">
    <property type="protein sequence ID" value="EDM51430.1"/>
    <property type="molecule type" value="Genomic_DNA"/>
</dbReference>
<comment type="caution">
    <text evidence="1">The sequence shown here is derived from an EMBL/GenBank/DDBJ whole genome shotgun (WGS) entry which is preliminary data.</text>
</comment>
<dbReference type="InterPro" id="IPR032357">
    <property type="entry name" value="DUF4866"/>
</dbReference>
<protein>
    <recommendedName>
        <fullName evidence="3">DUF4866 domain-containing protein</fullName>
    </recommendedName>
</protein>
<evidence type="ECO:0000313" key="1">
    <source>
        <dbReference type="EMBL" id="EDM51430.1"/>
    </source>
</evidence>
<dbReference type="AlphaFoldDB" id="A5Z6K5"/>
<evidence type="ECO:0008006" key="3">
    <source>
        <dbReference type="Google" id="ProtNLM"/>
    </source>
</evidence>
<dbReference type="HOGENOM" id="CLU_1110121_0_0_9"/>
<dbReference type="STRING" id="411463.EUBVEN_01338"/>
<evidence type="ECO:0000313" key="2">
    <source>
        <dbReference type="Proteomes" id="UP000006000"/>
    </source>
</evidence>
<dbReference type="eggNOG" id="ENOG502Z9PI">
    <property type="taxonomic scope" value="Bacteria"/>
</dbReference>
<dbReference type="Pfam" id="PF16160">
    <property type="entry name" value="DUF4866"/>
    <property type="match status" value="1"/>
</dbReference>
<organism evidence="1 2">
    <name type="scientific">Eubacterium ventriosum ATCC 27560</name>
    <dbReference type="NCBI Taxonomy" id="411463"/>
    <lineage>
        <taxon>Bacteria</taxon>
        <taxon>Bacillati</taxon>
        <taxon>Bacillota</taxon>
        <taxon>Clostridia</taxon>
        <taxon>Eubacteriales</taxon>
        <taxon>Eubacteriaceae</taxon>
        <taxon>Eubacterium</taxon>
    </lineage>
</organism>
<name>A5Z6K5_9FIRM</name>
<dbReference type="Proteomes" id="UP000006000">
    <property type="component" value="Unassembled WGS sequence"/>
</dbReference>
<sequence length="263" mass="30861">MKFSRKGVSCMREGTIFPREEKTEVLFQKILDDSWACEKLQETFCNYLFCDDEINSYLSPLEFSQALFNAYHNRDLSAFLMAICENTIFDLLRNSYLIPYRFNADGIENPVIMTDDNGLLLPKYKSKVHEKDYNHFHEIYKELNNNKKIYLAKAYSYNHKYTSDNMEMKQQILEKNTGILIIRELPDTVTANKTEAEAYSAVWDLMIELEKNLPMAFVFYGQDSLVENNKRYDEIGIFLPNSIFLKHLEKHVAKAEAIIYANK</sequence>
<reference evidence="1 2" key="1">
    <citation type="submission" date="2007-03" db="EMBL/GenBank/DDBJ databases">
        <authorList>
            <person name="Fulton L."/>
            <person name="Clifton S."/>
            <person name="Fulton B."/>
            <person name="Xu J."/>
            <person name="Minx P."/>
            <person name="Pepin K.H."/>
            <person name="Johnson M."/>
            <person name="Thiruvilangam P."/>
            <person name="Bhonagiri V."/>
            <person name="Nash W.E."/>
            <person name="Mardis E.R."/>
            <person name="Wilson R.K."/>
        </authorList>
    </citation>
    <scope>NUCLEOTIDE SEQUENCE [LARGE SCALE GENOMIC DNA]</scope>
    <source>
        <strain evidence="1 2">ATCC 27560</strain>
    </source>
</reference>
<gene>
    <name evidence="1" type="ORF">EUBVEN_01338</name>
</gene>
<proteinExistence type="predicted"/>
<accession>A5Z6K5</accession>